<proteinExistence type="predicted"/>
<feature type="domain" description="EGF-like" evidence="12">
    <location>
        <begin position="2379"/>
        <end position="2419"/>
    </location>
</feature>
<keyword evidence="2" id="KW-0964">Secreted</keyword>
<evidence type="ECO:0000256" key="1">
    <source>
        <dbReference type="ARBA" id="ARBA00004613"/>
    </source>
</evidence>
<dbReference type="SMART" id="SM00286">
    <property type="entry name" value="PTI"/>
    <property type="match status" value="9"/>
</dbReference>
<dbReference type="InterPro" id="IPR003645">
    <property type="entry name" value="Fol_N"/>
</dbReference>
<dbReference type="InterPro" id="IPR000152">
    <property type="entry name" value="EGF-type_Asp/Asn_hydroxyl_site"/>
</dbReference>
<dbReference type="Proteomes" id="UP000694925">
    <property type="component" value="Unplaced"/>
</dbReference>
<dbReference type="InterPro" id="IPR009030">
    <property type="entry name" value="Growth_fac_rcpt_cys_sf"/>
</dbReference>
<feature type="domain" description="EGF-like" evidence="12">
    <location>
        <begin position="411"/>
        <end position="447"/>
    </location>
</feature>
<dbReference type="CDD" id="cd00054">
    <property type="entry name" value="EGF_CA"/>
    <property type="match status" value="14"/>
</dbReference>
<evidence type="ECO:0000256" key="8">
    <source>
        <dbReference type="ARBA" id="ARBA00023180"/>
    </source>
</evidence>
<dbReference type="PROSITE" id="PS00022">
    <property type="entry name" value="EGF_1"/>
    <property type="match status" value="1"/>
</dbReference>
<feature type="domain" description="EGF-like" evidence="12">
    <location>
        <begin position="1718"/>
        <end position="1759"/>
    </location>
</feature>
<feature type="domain" description="EGF-like" evidence="12">
    <location>
        <begin position="206"/>
        <end position="246"/>
    </location>
</feature>
<dbReference type="GO" id="GO:0005576">
    <property type="term" value="C:extracellular region"/>
    <property type="evidence" value="ECO:0007669"/>
    <property type="project" value="UniProtKB-SubCell"/>
</dbReference>
<evidence type="ECO:0000313" key="13">
    <source>
        <dbReference type="Proteomes" id="UP000694925"/>
    </source>
</evidence>
<comment type="subcellular location">
    <subcellularLocation>
        <location evidence="1">Secreted</location>
    </subcellularLocation>
</comment>
<dbReference type="PROSITE" id="PS01187">
    <property type="entry name" value="EGF_CA"/>
    <property type="match status" value="8"/>
</dbReference>
<feature type="domain" description="EGF-like" evidence="12">
    <location>
        <begin position="2050"/>
        <end position="2090"/>
    </location>
</feature>
<feature type="chain" id="PRO_5042508269" evidence="11">
    <location>
        <begin position="26"/>
        <end position="2682"/>
    </location>
</feature>
<feature type="domain" description="EGF-like" evidence="12">
    <location>
        <begin position="247"/>
        <end position="287"/>
    </location>
</feature>
<keyword evidence="7" id="KW-1015">Disulfide bond</keyword>
<evidence type="ECO:0000256" key="5">
    <source>
        <dbReference type="ARBA" id="ARBA00022737"/>
    </source>
</evidence>
<dbReference type="PROSITE" id="PS50026">
    <property type="entry name" value="EGF_3"/>
    <property type="match status" value="19"/>
</dbReference>
<feature type="domain" description="EGF-like" evidence="12">
    <location>
        <begin position="328"/>
        <end position="367"/>
    </location>
</feature>
<dbReference type="PANTHER" id="PTHR22963:SF39">
    <property type="entry name" value="DUMPY"/>
    <property type="match status" value="1"/>
</dbReference>
<dbReference type="Pfam" id="PF12947">
    <property type="entry name" value="EGF_3"/>
    <property type="match status" value="2"/>
</dbReference>
<evidence type="ECO:0000256" key="7">
    <source>
        <dbReference type="ARBA" id="ARBA00023157"/>
    </source>
</evidence>
<keyword evidence="5" id="KW-0677">Repeat</keyword>
<evidence type="ECO:0000256" key="2">
    <source>
        <dbReference type="ARBA" id="ARBA00022525"/>
    </source>
</evidence>
<dbReference type="FunFam" id="2.10.25.10:FF:000038">
    <property type="entry name" value="Fibrillin 2"/>
    <property type="match status" value="14"/>
</dbReference>
<evidence type="ECO:0000313" key="14">
    <source>
        <dbReference type="RefSeq" id="XP_026669600.1"/>
    </source>
</evidence>
<feature type="region of interest" description="Disordered" evidence="10">
    <location>
        <begin position="2652"/>
        <end position="2682"/>
    </location>
</feature>
<dbReference type="InterPro" id="IPR049883">
    <property type="entry name" value="NOTCH1_EGF-like"/>
</dbReference>
<dbReference type="SMART" id="SM00274">
    <property type="entry name" value="FOLN"/>
    <property type="match status" value="11"/>
</dbReference>
<feature type="signal peptide" evidence="11">
    <location>
        <begin position="1"/>
        <end position="25"/>
    </location>
</feature>
<organism evidence="13 14">
    <name type="scientific">Ceratina calcarata</name>
    <dbReference type="NCBI Taxonomy" id="156304"/>
    <lineage>
        <taxon>Eukaryota</taxon>
        <taxon>Metazoa</taxon>
        <taxon>Ecdysozoa</taxon>
        <taxon>Arthropoda</taxon>
        <taxon>Hexapoda</taxon>
        <taxon>Insecta</taxon>
        <taxon>Pterygota</taxon>
        <taxon>Neoptera</taxon>
        <taxon>Endopterygota</taxon>
        <taxon>Hymenoptera</taxon>
        <taxon>Apocrita</taxon>
        <taxon>Aculeata</taxon>
        <taxon>Apoidea</taxon>
        <taxon>Anthophila</taxon>
        <taxon>Apidae</taxon>
        <taxon>Ceratina</taxon>
        <taxon>Zadontomerus</taxon>
    </lineage>
</organism>
<dbReference type="InterPro" id="IPR000742">
    <property type="entry name" value="EGF"/>
</dbReference>
<gene>
    <name evidence="14" type="primary">LOC113464382</name>
</gene>
<evidence type="ECO:0000256" key="11">
    <source>
        <dbReference type="SAM" id="SignalP"/>
    </source>
</evidence>
<feature type="domain" description="EGF-like" evidence="12">
    <location>
        <begin position="2540"/>
        <end position="2576"/>
    </location>
</feature>
<dbReference type="Pfam" id="PF12662">
    <property type="entry name" value="cEGF"/>
    <property type="match status" value="1"/>
</dbReference>
<dbReference type="FunFam" id="2.10.25.10:FF:000526">
    <property type="entry name" value="Dumpy, isoform J"/>
    <property type="match status" value="1"/>
</dbReference>
<dbReference type="Gene3D" id="2.10.25.10">
    <property type="entry name" value="Laminin"/>
    <property type="match status" value="21"/>
</dbReference>
<feature type="domain" description="EGF-like" evidence="12">
    <location>
        <begin position="288"/>
        <end position="327"/>
    </location>
</feature>
<feature type="domain" description="EGF-like" evidence="12">
    <location>
        <begin position="971"/>
        <end position="1004"/>
    </location>
</feature>
<accession>A0AAJ7S1A1</accession>
<keyword evidence="13" id="KW-1185">Reference proteome</keyword>
<evidence type="ECO:0000256" key="9">
    <source>
        <dbReference type="PROSITE-ProRule" id="PRU00076"/>
    </source>
</evidence>
<dbReference type="PANTHER" id="PTHR22963">
    <property type="entry name" value="ENDOGLIN-RELATED"/>
    <property type="match status" value="1"/>
</dbReference>
<dbReference type="SUPFAM" id="SSF57184">
    <property type="entry name" value="Growth factor receptor domain"/>
    <property type="match status" value="7"/>
</dbReference>
<dbReference type="PROSITE" id="PS01186">
    <property type="entry name" value="EGF_2"/>
    <property type="match status" value="11"/>
</dbReference>
<dbReference type="SMART" id="SM00179">
    <property type="entry name" value="EGF_CA"/>
    <property type="match status" value="19"/>
</dbReference>
<dbReference type="InterPro" id="IPR001881">
    <property type="entry name" value="EGF-like_Ca-bd_dom"/>
</dbReference>
<feature type="domain" description="EGF-like" evidence="12">
    <location>
        <begin position="123"/>
        <end position="161"/>
    </location>
</feature>
<dbReference type="GO" id="GO:0005509">
    <property type="term" value="F:calcium ion binding"/>
    <property type="evidence" value="ECO:0007669"/>
    <property type="project" value="InterPro"/>
</dbReference>
<evidence type="ECO:0000256" key="3">
    <source>
        <dbReference type="ARBA" id="ARBA00022536"/>
    </source>
</evidence>
<dbReference type="SMART" id="SM00181">
    <property type="entry name" value="EGF"/>
    <property type="match status" value="47"/>
</dbReference>
<feature type="domain" description="EGF-like" evidence="12">
    <location>
        <begin position="538"/>
        <end position="580"/>
    </location>
</feature>
<dbReference type="PROSITE" id="PS00010">
    <property type="entry name" value="ASX_HYDROXYL"/>
    <property type="match status" value="14"/>
</dbReference>
<feature type="domain" description="EGF-like" evidence="12">
    <location>
        <begin position="850"/>
        <end position="892"/>
    </location>
</feature>
<keyword evidence="4 11" id="KW-0732">Signal</keyword>
<evidence type="ECO:0000256" key="4">
    <source>
        <dbReference type="ARBA" id="ARBA00022729"/>
    </source>
</evidence>
<feature type="domain" description="EGF-like" evidence="12">
    <location>
        <begin position="1219"/>
        <end position="1258"/>
    </location>
</feature>
<dbReference type="InterPro" id="IPR006150">
    <property type="entry name" value="Cys_repeat_1"/>
</dbReference>
<keyword evidence="6" id="KW-0106">Calcium</keyword>
<protein>
    <submittedName>
        <fullName evidence="14">Fibrillin-1-like</fullName>
    </submittedName>
</protein>
<feature type="domain" description="EGF-like" evidence="12">
    <location>
        <begin position="656"/>
        <end position="696"/>
    </location>
</feature>
<dbReference type="SUPFAM" id="SSF57196">
    <property type="entry name" value="EGF/Laminin"/>
    <property type="match status" value="6"/>
</dbReference>
<evidence type="ECO:0000256" key="10">
    <source>
        <dbReference type="SAM" id="MobiDB-lite"/>
    </source>
</evidence>
<dbReference type="GeneID" id="113464382"/>
<dbReference type="KEGG" id="ccal:113464382"/>
<dbReference type="InterPro" id="IPR026823">
    <property type="entry name" value="cEGF"/>
</dbReference>
<dbReference type="RefSeq" id="XP_026669600.1">
    <property type="nucleotide sequence ID" value="XM_026813799.1"/>
</dbReference>
<feature type="domain" description="EGF-like" evidence="12">
    <location>
        <begin position="493"/>
        <end position="537"/>
    </location>
</feature>
<dbReference type="SMART" id="SM00289">
    <property type="entry name" value="WR1"/>
    <property type="match status" value="9"/>
</dbReference>
<comment type="caution">
    <text evidence="9">Lacks conserved residue(s) required for the propagation of feature annotation.</text>
</comment>
<dbReference type="Pfam" id="PF07645">
    <property type="entry name" value="EGF_CA"/>
    <property type="match status" value="12"/>
</dbReference>
<keyword evidence="3 9" id="KW-0245">EGF-like domain</keyword>
<sequence length="2682" mass="284147">MGTAKMKHLWPLVAWILLSLCPAESLRGFGHGPRREVFFLNLEDGYFGCQVNESTDILQLLELSKLCDNHVDCYQGTDEQRDRLKCTDDCTKEDGTKCLNGVCLDSVCHCNDGFGGCNCQVPDENECKYRPCDIFAHCTNTLGSFQCSCFPGYQGDGFHCEDINECDNPVFAARCVENAECCNLPSNFLCKCKSGYIGDGEVHCEDVNECAIAGACGDNTICHNTPGNYTCTCQQGYTGDPYETCIDFNECEYAGACGRNALCVNIAGGHKCQCPEGYNGDPEVECEDVDECARNPCGRSAHCTNVHGSFRCSCPEGMSGDPWVGCHDIDECTALENPCGRYAVCKNTDPGYNCVCPPGYSANPNPTVACDQTDVTTLCKSNFDCVNNAECIEGQCFCKDGFKAVGAECVDLDECLSNPCGPASICGNTRGSYHCECESGFVGTPPHIPCKAPCDEVTCGEHAFCKADGHEAYCICEDGWTFNPNDIAAGCVDINECDAINGPSGRCGKNAICTNTLGGFTCQCKPGFSGNAFKQCMDVDECTRQDACGHGAACTNTEGSFSCTCPEGTIPGPDPYIKCVGIVTCEDDSDCPGNAICDPQKRCLCPEPNVGNDCRHPCEDLSCGPNAHCMLSNDVATCLCRNGYTGKPGVKGGCRDIDECAINPCPQGAICNNEPGSFSCQCPSGTTGDPYSGGCQESKAPHVCGPSTPCPAGEQCIKDEFVGSSVCICQRGYTRDHETGKCRDINECMELRDKPACGVNAICKNLPGSYECQCPPGFNGNPFSLCEECNSIECQCQPPYKIVNGKCMLAGCSKGEKCPTGAECITIAGGVSYCACPKGYTTKSDGSCDDINECIVGHQVCGYGAECINLPGSHQCVCPHGYGGDPYNGLCSPAQKRCTGDNECKANEKCVQPGECVCPPPFYTDPLDGNLCKNPCDRFPCGINAKCTPSDPPRCMCEAGYEGDPQHGCVDVNECANNPCGHGAYCINTRGDHICECPRGTVGDPYGGGCTGVAVPKNECSSNDDCDNLFACVNGRCVNPCDNIPCGPNAYCEPDKHAAWCRCVIGFVEGKNNECVSQCDGFVCGSGAQCIVSYDGPTCKCIEGFMGNPFPGGQCQPDVCSPEVPCVEPSVCISGRCKRRCEGIVCGVGASCDPATNKCVCNPYFIGNPDLLCMPPIQPAICDPGCGVNAHCEYTLQESKCVCNPGTTGNPYHGCGVQEKSDCSTALCGKDAHCNVSPNAVECLCPPGYAGNPYIQCHDINECNGNACGSNAVCINTIGSYDCRCKEGLFGNPFIGCQQVQVGPCTDPATCTCSDSVPCPFDYSCASGKCVNRCSDVKCGPRSVCQDGACICPPGYSGNPNDLTTGCHPHRHCSNDFDCEPQQICFQVGKGVRKCVDACSKLQCGPNALCVTQNHVSSCLCIDGYQGNPSNLVEGCQPSKSVITSGCTHDSDCAQGSFCILLDGGIRDCVNPCSKVVCGAHQKCEPDIIPGHATCKCQDGYEWNPILSSCEKPSVPDCISDDDCHAKEACRPDALGVLKCTSVCRSFTCAVNSQCVAERHRGRCECLPGFIGNPNDRQGCQTPRKDQCSSDSECPEDQTCRTVKDGLRTCQPVCNFVSCGPNALCVVHNHVANCECPPGLYAGDPNDVIQGCKSVPCVYNLDCPPTQLCNRLTHTCYDACDENACGVNAVCIADDHRAICQCPPGLKPNPVPDVECIAIEACHPNPCHETAICIPGPSNNPVCQCPSNFVGDPYGKGCQPEGYCAGAKDCPVQSICLNHRCVNPCENACGPNSICELINSQPTCKCIHRFIPSSKGPQDGCVRAMNYCHIDADCEESVCLEGQCIAVCRAATDCSTGEKCVNNRCVVPCVTHTQCENDRACLNGFCVLGCRSNKDCLSTEVCLDNKCQDPCKSKNVCGPNAICSCVNHATACTCPLGFHGNPTPQQGCVRVPNICEGPHDCPSQHVCVSGFCQCQCSEQNNCAEGERCKNGVCIKVCYSDSNCLPGELCIDGGCEVGCTSDAGCNDNEVCINNKCKCSHGFIAGPEHCLDINECDDQPCHSSAECINLRGSYRCVCPQGTAGDPVGSGCIIPHQCNLHVDCPDSQACIQHNCTDPCTLVDCGLNTICSVLDHTASCQCQPGYIGDASGCFKVECLSNNDCPTDKYCNEDTNKCSTVCRAATDCSTGEKCVNNRCVVPCVTHTQCENDRACLNGFCVLGCRSNKDCLSTEVCLDNKCQDPCKSKNVCGPNAICSCVNHATACTCPLGFHGNPTPQQGCVRVPNICEGPHDCPSQHVCVSGFCQCQCSEQNNCAEGERCKNGVCIKVCYSDSNCLPGELCIDGGCEVGCTSDAGCNDNEVCINNKCKCSHGFIAGPEHCLDINECDDQPCHSSAECINLRGSYRCVCPQGTAGDPVGSGCIIPHQCNLHVDCPDSQACIQHNCTDPCTLVDCGLNTICSVLDHTASCQCQPGYIGDASGCFKVECLSNNDCPTDKYCNEDTNKCSSPCNQMNCGYGNCIASDHIGICKCFPGFELAGDICIDLNECLEKPCHSSATCENTEGSYACVCPHGLVGDPFKSGCKQPGDCFADYDCPNSAACVDNRCTNPCDLSPVCGRNAECFVRDHVPLCRCPGQTTGNPACQCPAETRPTATTETPVETTCASRSAPATTSARSTRNASAATVY</sequence>
<name>A0AAJ7S1A1_9HYME</name>
<evidence type="ECO:0000259" key="12">
    <source>
        <dbReference type="PROSITE" id="PS50026"/>
    </source>
</evidence>
<feature type="domain" description="EGF-like" evidence="12">
    <location>
        <begin position="744"/>
        <end position="787"/>
    </location>
</feature>
<keyword evidence="8" id="KW-0325">Glycoprotein</keyword>
<dbReference type="InterPro" id="IPR018097">
    <property type="entry name" value="EGF_Ca-bd_CS"/>
</dbReference>
<dbReference type="InterPro" id="IPR024731">
    <property type="entry name" value="NELL2-like_EGF"/>
</dbReference>
<evidence type="ECO:0000256" key="6">
    <source>
        <dbReference type="ARBA" id="ARBA00022837"/>
    </source>
</evidence>
<feature type="domain" description="EGF-like" evidence="12">
    <location>
        <begin position="1259"/>
        <end position="1298"/>
    </location>
</feature>
<feature type="domain" description="EGF-like" evidence="12">
    <location>
        <begin position="162"/>
        <end position="205"/>
    </location>
</feature>
<reference evidence="14" key="1">
    <citation type="submission" date="2025-08" db="UniProtKB">
        <authorList>
            <consortium name="RefSeq"/>
        </authorList>
    </citation>
    <scope>IDENTIFICATION</scope>
    <source>
        <tissue evidence="14">Whole body</tissue>
    </source>
</reference>
<dbReference type="FunFam" id="2.10.25.10:FF:000555">
    <property type="entry name" value="Dumpy, isoform I"/>
    <property type="match status" value="1"/>
</dbReference>